<accession>A0A8T4GXL7</accession>
<evidence type="ECO:0000256" key="1">
    <source>
        <dbReference type="SAM" id="MobiDB-lite"/>
    </source>
</evidence>
<dbReference type="EMBL" id="JAGGLC010000002">
    <property type="protein sequence ID" value="MBP1986843.1"/>
    <property type="molecule type" value="Genomic_DNA"/>
</dbReference>
<proteinExistence type="predicted"/>
<evidence type="ECO:0000313" key="3">
    <source>
        <dbReference type="Proteomes" id="UP000823736"/>
    </source>
</evidence>
<name>A0A8T4GXL7_9EURY</name>
<keyword evidence="3" id="KW-1185">Reference proteome</keyword>
<feature type="region of interest" description="Disordered" evidence="1">
    <location>
        <begin position="30"/>
        <end position="61"/>
    </location>
</feature>
<organism evidence="2 3">
    <name type="scientific">Halolamina salifodinae</name>
    <dbReference type="NCBI Taxonomy" id="1202767"/>
    <lineage>
        <taxon>Archaea</taxon>
        <taxon>Methanobacteriati</taxon>
        <taxon>Methanobacteriota</taxon>
        <taxon>Stenosarchaea group</taxon>
        <taxon>Halobacteria</taxon>
        <taxon>Halobacteriales</taxon>
        <taxon>Haloferacaceae</taxon>
    </lineage>
</organism>
<dbReference type="RefSeq" id="WP_209491120.1">
    <property type="nucleotide sequence ID" value="NZ_JAGGLC010000002.1"/>
</dbReference>
<evidence type="ECO:0000313" key="2">
    <source>
        <dbReference type="EMBL" id="MBP1986843.1"/>
    </source>
</evidence>
<reference evidence="2" key="1">
    <citation type="submission" date="2021-03" db="EMBL/GenBank/DDBJ databases">
        <title>Genomic Encyclopedia of Type Strains, Phase IV (KMG-IV): sequencing the most valuable type-strain genomes for metagenomic binning, comparative biology and taxonomic classification.</title>
        <authorList>
            <person name="Goeker M."/>
        </authorList>
    </citation>
    <scope>NUCLEOTIDE SEQUENCE</scope>
    <source>
        <strain evidence="2">DSM 26232</strain>
    </source>
</reference>
<gene>
    <name evidence="2" type="ORF">J2753_001337</name>
</gene>
<comment type="caution">
    <text evidence="2">The sequence shown here is derived from an EMBL/GenBank/DDBJ whole genome shotgun (WGS) entry which is preliminary data.</text>
</comment>
<protein>
    <submittedName>
        <fullName evidence="2">Uncharacterized protein</fullName>
    </submittedName>
</protein>
<sequence length="61" mass="6245">MLSAVEVGAGVEAVRREILLPEHVDGVSKMSNIPSTFSGGSVNSETPTSTDAEIMNAGNSP</sequence>
<dbReference type="Proteomes" id="UP000823736">
    <property type="component" value="Unassembled WGS sequence"/>
</dbReference>
<dbReference type="AlphaFoldDB" id="A0A8T4GXL7"/>